<dbReference type="PROSITE" id="PS50262">
    <property type="entry name" value="G_PROTEIN_RECEP_F1_2"/>
    <property type="match status" value="1"/>
</dbReference>
<evidence type="ECO:0000313" key="11">
    <source>
        <dbReference type="EMBL" id="KAA3676614.1"/>
    </source>
</evidence>
<dbReference type="GO" id="GO:0005886">
    <property type="term" value="C:plasma membrane"/>
    <property type="evidence" value="ECO:0007669"/>
    <property type="project" value="TreeGrafter"/>
</dbReference>
<keyword evidence="7 8" id="KW-0807">Transducer</keyword>
<organism evidence="11 12">
    <name type="scientific">Paragonimus westermani</name>
    <dbReference type="NCBI Taxonomy" id="34504"/>
    <lineage>
        <taxon>Eukaryota</taxon>
        <taxon>Metazoa</taxon>
        <taxon>Spiralia</taxon>
        <taxon>Lophotrochozoa</taxon>
        <taxon>Platyhelminthes</taxon>
        <taxon>Trematoda</taxon>
        <taxon>Digenea</taxon>
        <taxon>Plagiorchiida</taxon>
        <taxon>Troglotremata</taxon>
        <taxon>Troglotrematidae</taxon>
        <taxon>Paragonimus</taxon>
    </lineage>
</organism>
<dbReference type="Gene3D" id="1.20.1070.10">
    <property type="entry name" value="Rhodopsin 7-helix transmembrane proteins"/>
    <property type="match status" value="1"/>
</dbReference>
<feature type="transmembrane region" description="Helical" evidence="9">
    <location>
        <begin position="131"/>
        <end position="150"/>
    </location>
</feature>
<evidence type="ECO:0000256" key="8">
    <source>
        <dbReference type="RuleBase" id="RU000688"/>
    </source>
</evidence>
<feature type="transmembrane region" description="Helical" evidence="9">
    <location>
        <begin position="226"/>
        <end position="250"/>
    </location>
</feature>
<evidence type="ECO:0000256" key="3">
    <source>
        <dbReference type="ARBA" id="ARBA00022989"/>
    </source>
</evidence>
<feature type="transmembrane region" description="Helical" evidence="9">
    <location>
        <begin position="358"/>
        <end position="376"/>
    </location>
</feature>
<dbReference type="Pfam" id="PF00001">
    <property type="entry name" value="7tm_1"/>
    <property type="match status" value="1"/>
</dbReference>
<feature type="transmembrane region" description="Helical" evidence="9">
    <location>
        <begin position="12"/>
        <end position="37"/>
    </location>
</feature>
<accession>A0A5J4NMC3</accession>
<proteinExistence type="inferred from homology"/>
<comment type="caution">
    <text evidence="11">The sequence shown here is derived from an EMBL/GenBank/DDBJ whole genome shotgun (WGS) entry which is preliminary data.</text>
</comment>
<feature type="domain" description="G-protein coupled receptors family 1 profile" evidence="10">
    <location>
        <begin position="28"/>
        <end position="373"/>
    </location>
</feature>
<protein>
    <recommendedName>
        <fullName evidence="10">G-protein coupled receptors family 1 profile domain-containing protein</fullName>
    </recommendedName>
</protein>
<comment type="subcellular location">
    <subcellularLocation>
        <location evidence="1">Membrane</location>
        <topology evidence="1">Multi-pass membrane protein</topology>
    </subcellularLocation>
</comment>
<dbReference type="PRINTS" id="PR00237">
    <property type="entry name" value="GPCRRHODOPSN"/>
</dbReference>
<sequence>MDDSNFTFADWISVLVLLSLVFVVGTVGNVLVLGVYLQHIFCPHAQQRQRQMYRAELYSNGTNMEFRTQSGISMQSSEEQLFSRKLGTPTFFILVLAFVDLIVCAFVVPISLYLEIVEMRPNAGFWCKAQAFLSVCNIMFSSLLVIAIALDRYFAICHPLHHIMTMHRAKIMTVALGIFCILFGLLGTATIKFESLDNSPPECVDINLLQNTTLTEKYFYIAMQKMNTACFVLAILFVLVLYSLILRVVIQAQRRIRIFNREGLERDFKRGLHMSSIQTEQSDLISTLPNENVGNTDEPLKPKKPSKIRLSIRCLTESSMWREIRSASVLFVVAVVYIIVFTPSLLTANQFVPTTLVGYNIYYLNNVSNPLIYCFMSKAFRKKLKLLLCGGCLQIHTIQEDSILQDTQRRYRQRRLKSNNLTETEIVLEPKV</sequence>
<keyword evidence="5 9" id="KW-0472">Membrane</keyword>
<evidence type="ECO:0000259" key="10">
    <source>
        <dbReference type="PROSITE" id="PS50262"/>
    </source>
</evidence>
<dbReference type="SUPFAM" id="SSF81321">
    <property type="entry name" value="Family A G protein-coupled receptor-like"/>
    <property type="match status" value="1"/>
</dbReference>
<dbReference type="GO" id="GO:0004930">
    <property type="term" value="F:G protein-coupled receptor activity"/>
    <property type="evidence" value="ECO:0007669"/>
    <property type="project" value="UniProtKB-KW"/>
</dbReference>
<evidence type="ECO:0000256" key="9">
    <source>
        <dbReference type="SAM" id="Phobius"/>
    </source>
</evidence>
<evidence type="ECO:0000256" key="6">
    <source>
        <dbReference type="ARBA" id="ARBA00023170"/>
    </source>
</evidence>
<name>A0A5J4NMC3_9TREM</name>
<dbReference type="PANTHER" id="PTHR24243">
    <property type="entry name" value="G-PROTEIN COUPLED RECEPTOR"/>
    <property type="match status" value="1"/>
</dbReference>
<feature type="transmembrane region" description="Helical" evidence="9">
    <location>
        <begin position="91"/>
        <end position="111"/>
    </location>
</feature>
<evidence type="ECO:0000256" key="4">
    <source>
        <dbReference type="ARBA" id="ARBA00023040"/>
    </source>
</evidence>
<dbReference type="AlphaFoldDB" id="A0A5J4NMC3"/>
<dbReference type="PROSITE" id="PS00237">
    <property type="entry name" value="G_PROTEIN_RECEP_F1_1"/>
    <property type="match status" value="1"/>
</dbReference>
<dbReference type="Proteomes" id="UP000324629">
    <property type="component" value="Unassembled WGS sequence"/>
</dbReference>
<evidence type="ECO:0000256" key="2">
    <source>
        <dbReference type="ARBA" id="ARBA00022692"/>
    </source>
</evidence>
<evidence type="ECO:0000256" key="7">
    <source>
        <dbReference type="ARBA" id="ARBA00023224"/>
    </source>
</evidence>
<evidence type="ECO:0000256" key="1">
    <source>
        <dbReference type="ARBA" id="ARBA00004141"/>
    </source>
</evidence>
<dbReference type="EMBL" id="QNGE01001895">
    <property type="protein sequence ID" value="KAA3676614.1"/>
    <property type="molecule type" value="Genomic_DNA"/>
</dbReference>
<keyword evidence="2 8" id="KW-0812">Transmembrane</keyword>
<evidence type="ECO:0000256" key="5">
    <source>
        <dbReference type="ARBA" id="ARBA00023136"/>
    </source>
</evidence>
<feature type="transmembrane region" description="Helical" evidence="9">
    <location>
        <begin position="327"/>
        <end position="346"/>
    </location>
</feature>
<keyword evidence="6 8" id="KW-0675">Receptor</keyword>
<keyword evidence="12" id="KW-1185">Reference proteome</keyword>
<dbReference type="InterPro" id="IPR017452">
    <property type="entry name" value="GPCR_Rhodpsn_7TM"/>
</dbReference>
<reference evidence="11 12" key="1">
    <citation type="journal article" date="2019" name="Gigascience">
        <title>Whole-genome sequence of the oriental lung fluke Paragonimus westermani.</title>
        <authorList>
            <person name="Oey H."/>
            <person name="Zakrzewski M."/>
            <person name="Narain K."/>
            <person name="Devi K.R."/>
            <person name="Agatsuma T."/>
            <person name="Nawaratna S."/>
            <person name="Gobert G.N."/>
            <person name="Jones M.K."/>
            <person name="Ragan M.A."/>
            <person name="McManus D.P."/>
            <person name="Krause L."/>
        </authorList>
    </citation>
    <scope>NUCLEOTIDE SEQUENCE [LARGE SCALE GENOMIC DNA]</scope>
    <source>
        <strain evidence="11 12">IND2009</strain>
    </source>
</reference>
<comment type="similarity">
    <text evidence="8">Belongs to the G-protein coupled receptor 1 family.</text>
</comment>
<keyword evidence="4 8" id="KW-0297">G-protein coupled receptor</keyword>
<dbReference type="PANTHER" id="PTHR24243:SF224">
    <property type="entry name" value="G-PROTEIN COUPLED RECEPTOR 19-RELATED"/>
    <property type="match status" value="1"/>
</dbReference>
<dbReference type="InterPro" id="IPR000276">
    <property type="entry name" value="GPCR_Rhodpsn"/>
</dbReference>
<feature type="transmembrane region" description="Helical" evidence="9">
    <location>
        <begin position="171"/>
        <end position="191"/>
    </location>
</feature>
<gene>
    <name evidence="11" type="ORF">DEA37_0010151</name>
</gene>
<keyword evidence="3 9" id="KW-1133">Transmembrane helix</keyword>
<dbReference type="CDD" id="cd00637">
    <property type="entry name" value="7tm_classA_rhodopsin-like"/>
    <property type="match status" value="1"/>
</dbReference>
<evidence type="ECO:0000313" key="12">
    <source>
        <dbReference type="Proteomes" id="UP000324629"/>
    </source>
</evidence>